<accession>A0A7X5TM49</accession>
<name>A0A7X5TM49_9GAMM</name>
<dbReference type="RefSeq" id="WP_166289818.1">
    <property type="nucleotide sequence ID" value="NZ_CAWPIE010000014.1"/>
</dbReference>
<evidence type="ECO:0000313" key="2">
    <source>
        <dbReference type="Proteomes" id="UP000547931"/>
    </source>
</evidence>
<dbReference type="EMBL" id="PUJV01000014">
    <property type="protein sequence ID" value="NHB97368.1"/>
    <property type="molecule type" value="Genomic_DNA"/>
</dbReference>
<reference evidence="1 2" key="1">
    <citation type="submission" date="2018-02" db="EMBL/GenBank/DDBJ databases">
        <authorList>
            <person name="Machado R.A."/>
        </authorList>
    </citation>
    <scope>NUCLEOTIDE SEQUENCE [LARGE SCALE GENOMIC DNA]</scope>
    <source>
        <strain evidence="1 2">DSM 23271</strain>
    </source>
</reference>
<dbReference type="Pfam" id="PF21274">
    <property type="entry name" value="Rng_hyd_C"/>
    <property type="match status" value="1"/>
</dbReference>
<dbReference type="AlphaFoldDB" id="A0A7X5TM49"/>
<sequence>MSKVYYESPAVEAIKQKLIPPTHFQSTGKILVRPDGHIAWYCRDNKEHEKLLAETMIKIFLR</sequence>
<protein>
    <submittedName>
        <fullName evidence="1">Uncharacterized protein</fullName>
    </submittedName>
</protein>
<dbReference type="Proteomes" id="UP000547931">
    <property type="component" value="Unassembled WGS sequence"/>
</dbReference>
<gene>
    <name evidence="1" type="ORF">C5470_13555</name>
</gene>
<comment type="caution">
    <text evidence="1">The sequence shown here is derived from an EMBL/GenBank/DDBJ whole genome shotgun (WGS) entry which is preliminary data.</text>
</comment>
<keyword evidence="2" id="KW-1185">Reference proteome</keyword>
<dbReference type="Gene3D" id="3.40.30.120">
    <property type="match status" value="1"/>
</dbReference>
<organism evidence="1 2">
    <name type="scientific">Photorhabdus stackebrandtii</name>
    <dbReference type="NCBI Taxonomy" id="1123042"/>
    <lineage>
        <taxon>Bacteria</taxon>
        <taxon>Pseudomonadati</taxon>
        <taxon>Pseudomonadota</taxon>
        <taxon>Gammaproteobacteria</taxon>
        <taxon>Enterobacterales</taxon>
        <taxon>Morganellaceae</taxon>
        <taxon>Photorhabdus</taxon>
    </lineage>
</organism>
<proteinExistence type="predicted"/>
<evidence type="ECO:0000313" key="1">
    <source>
        <dbReference type="EMBL" id="NHB97368.1"/>
    </source>
</evidence>